<dbReference type="GO" id="GO:0003676">
    <property type="term" value="F:nucleic acid binding"/>
    <property type="evidence" value="ECO:0007669"/>
    <property type="project" value="InterPro"/>
</dbReference>
<dbReference type="InterPro" id="IPR012337">
    <property type="entry name" value="RNaseH-like_sf"/>
</dbReference>
<evidence type="ECO:0000313" key="2">
    <source>
        <dbReference type="EMBL" id="KAF7835723.1"/>
    </source>
</evidence>
<dbReference type="Pfam" id="PF13456">
    <property type="entry name" value="RVT_3"/>
    <property type="match status" value="1"/>
</dbReference>
<dbReference type="InterPro" id="IPR036397">
    <property type="entry name" value="RNaseH_sf"/>
</dbReference>
<gene>
    <name evidence="2" type="ORF">G2W53_010582</name>
</gene>
<sequence length="375" mass="41501">MVLLSIYHFWLDTWVGDTTLINHVSDADKHRVRLDVNVSNFIHDNKWCLNNLVDILPQHVLDSINTIPLATHAFCEDKLVWGGDSSGKYTTSSGYKLMHDAIPTNEFRSVKGLCVTGTCDRCGVSCETILHCLKDCHISRSLWQCMGFMQKPSFLVTDHRRWIKDGARGLLGASDSISASILFLCTLCVCISWGKEINHEGEKGPRYVQWHKPMEGSLKINTDGSSVDNPGRAGVGVVVRDSLGNWVQGFSGFIGVATNMQAELSAIRQGLKMATDLGASFVEAETDALEALHLIKHADITMHTFGPLIADIRLMLAAHPNFKLSHVLREANQCADIMAKIGSHNETRHCIWEDPPREALLALLADSLAIAFVRE</sequence>
<dbReference type="InterPro" id="IPR044730">
    <property type="entry name" value="RNase_H-like_dom_plant"/>
</dbReference>
<dbReference type="PANTHER" id="PTHR47723:SF19">
    <property type="entry name" value="POLYNUCLEOTIDYL TRANSFERASE, RIBONUCLEASE H-LIKE SUPERFAMILY PROTEIN"/>
    <property type="match status" value="1"/>
</dbReference>
<dbReference type="AlphaFoldDB" id="A0A834X199"/>
<dbReference type="PROSITE" id="PS50879">
    <property type="entry name" value="RNASE_H_1"/>
    <property type="match status" value="1"/>
</dbReference>
<dbReference type="OrthoDB" id="1906820at2759"/>
<dbReference type="Proteomes" id="UP000634136">
    <property type="component" value="Unassembled WGS sequence"/>
</dbReference>
<dbReference type="SUPFAM" id="SSF53098">
    <property type="entry name" value="Ribonuclease H-like"/>
    <property type="match status" value="1"/>
</dbReference>
<feature type="domain" description="RNase H type-1" evidence="1">
    <location>
        <begin position="214"/>
        <end position="344"/>
    </location>
</feature>
<dbReference type="Gene3D" id="3.30.420.10">
    <property type="entry name" value="Ribonuclease H-like superfamily/Ribonuclease H"/>
    <property type="match status" value="1"/>
</dbReference>
<proteinExistence type="predicted"/>
<dbReference type="CDD" id="cd06222">
    <property type="entry name" value="RNase_H_like"/>
    <property type="match status" value="1"/>
</dbReference>
<name>A0A834X199_9FABA</name>
<dbReference type="GO" id="GO:0004523">
    <property type="term" value="F:RNA-DNA hybrid ribonuclease activity"/>
    <property type="evidence" value="ECO:0007669"/>
    <property type="project" value="InterPro"/>
</dbReference>
<dbReference type="InterPro" id="IPR002156">
    <property type="entry name" value="RNaseH_domain"/>
</dbReference>
<evidence type="ECO:0000259" key="1">
    <source>
        <dbReference type="PROSITE" id="PS50879"/>
    </source>
</evidence>
<accession>A0A834X199</accession>
<dbReference type="InterPro" id="IPR053151">
    <property type="entry name" value="RNase_H-like"/>
</dbReference>
<protein>
    <submittedName>
        <fullName evidence="2">Ribonuclease H</fullName>
    </submittedName>
</protein>
<comment type="caution">
    <text evidence="2">The sequence shown here is derived from an EMBL/GenBank/DDBJ whole genome shotgun (WGS) entry which is preliminary data.</text>
</comment>
<dbReference type="EMBL" id="JAAIUW010000004">
    <property type="protein sequence ID" value="KAF7835723.1"/>
    <property type="molecule type" value="Genomic_DNA"/>
</dbReference>
<dbReference type="PANTHER" id="PTHR47723">
    <property type="entry name" value="OS05G0353850 PROTEIN"/>
    <property type="match status" value="1"/>
</dbReference>
<reference evidence="2" key="1">
    <citation type="submission" date="2020-09" db="EMBL/GenBank/DDBJ databases">
        <title>Genome-Enabled Discovery of Anthraquinone Biosynthesis in Senna tora.</title>
        <authorList>
            <person name="Kang S.-H."/>
            <person name="Pandey R.P."/>
            <person name="Lee C.-M."/>
            <person name="Sim J.-S."/>
            <person name="Jeong J.-T."/>
            <person name="Choi B.-S."/>
            <person name="Jung M."/>
            <person name="Ginzburg D."/>
            <person name="Zhao K."/>
            <person name="Won S.Y."/>
            <person name="Oh T.-J."/>
            <person name="Yu Y."/>
            <person name="Kim N.-H."/>
            <person name="Lee O.R."/>
            <person name="Lee T.-H."/>
            <person name="Bashyal P."/>
            <person name="Kim T.-S."/>
            <person name="Lee W.-H."/>
            <person name="Kawkins C."/>
            <person name="Kim C.-K."/>
            <person name="Kim J.S."/>
            <person name="Ahn B.O."/>
            <person name="Rhee S.Y."/>
            <person name="Sohng J.K."/>
        </authorList>
    </citation>
    <scope>NUCLEOTIDE SEQUENCE</scope>
    <source>
        <tissue evidence="2">Leaf</tissue>
    </source>
</reference>
<organism evidence="2 3">
    <name type="scientific">Senna tora</name>
    <dbReference type="NCBI Taxonomy" id="362788"/>
    <lineage>
        <taxon>Eukaryota</taxon>
        <taxon>Viridiplantae</taxon>
        <taxon>Streptophyta</taxon>
        <taxon>Embryophyta</taxon>
        <taxon>Tracheophyta</taxon>
        <taxon>Spermatophyta</taxon>
        <taxon>Magnoliopsida</taxon>
        <taxon>eudicotyledons</taxon>
        <taxon>Gunneridae</taxon>
        <taxon>Pentapetalae</taxon>
        <taxon>rosids</taxon>
        <taxon>fabids</taxon>
        <taxon>Fabales</taxon>
        <taxon>Fabaceae</taxon>
        <taxon>Caesalpinioideae</taxon>
        <taxon>Cassia clade</taxon>
        <taxon>Senna</taxon>
    </lineage>
</organism>
<evidence type="ECO:0000313" key="3">
    <source>
        <dbReference type="Proteomes" id="UP000634136"/>
    </source>
</evidence>
<keyword evidence="3" id="KW-1185">Reference proteome</keyword>